<evidence type="ECO:0000313" key="2">
    <source>
        <dbReference type="Proteomes" id="UP001054837"/>
    </source>
</evidence>
<keyword evidence="2" id="KW-1185">Reference proteome</keyword>
<sequence>MNCKVIIVKLSLLENSTTKTGKWIDTKIGINSSKSVQVIKIGTADERKESPNIKINSKMFTNEQWASQYGKSNVGNNSTFNICCNFNICWQVTNIFRTMPVCRDAAPALLPSVPDACATTAASASLTTCGVMV</sequence>
<proteinExistence type="predicted"/>
<evidence type="ECO:0000313" key="1">
    <source>
        <dbReference type="EMBL" id="GIX99008.1"/>
    </source>
</evidence>
<organism evidence="1 2">
    <name type="scientific">Caerostris darwini</name>
    <dbReference type="NCBI Taxonomy" id="1538125"/>
    <lineage>
        <taxon>Eukaryota</taxon>
        <taxon>Metazoa</taxon>
        <taxon>Ecdysozoa</taxon>
        <taxon>Arthropoda</taxon>
        <taxon>Chelicerata</taxon>
        <taxon>Arachnida</taxon>
        <taxon>Araneae</taxon>
        <taxon>Araneomorphae</taxon>
        <taxon>Entelegynae</taxon>
        <taxon>Araneoidea</taxon>
        <taxon>Araneidae</taxon>
        <taxon>Caerostris</taxon>
    </lineage>
</organism>
<gene>
    <name evidence="1" type="ORF">CDAR_518811</name>
</gene>
<dbReference type="EMBL" id="BPLQ01003263">
    <property type="protein sequence ID" value="GIX99008.1"/>
    <property type="molecule type" value="Genomic_DNA"/>
</dbReference>
<name>A0AAV4PRT6_9ARAC</name>
<dbReference type="AlphaFoldDB" id="A0AAV4PRT6"/>
<protein>
    <submittedName>
        <fullName evidence="1">Uncharacterized protein</fullName>
    </submittedName>
</protein>
<comment type="caution">
    <text evidence="1">The sequence shown here is derived from an EMBL/GenBank/DDBJ whole genome shotgun (WGS) entry which is preliminary data.</text>
</comment>
<reference evidence="1 2" key="1">
    <citation type="submission" date="2021-06" db="EMBL/GenBank/DDBJ databases">
        <title>Caerostris darwini draft genome.</title>
        <authorList>
            <person name="Kono N."/>
            <person name="Arakawa K."/>
        </authorList>
    </citation>
    <scope>NUCLEOTIDE SEQUENCE [LARGE SCALE GENOMIC DNA]</scope>
</reference>
<accession>A0AAV4PRT6</accession>
<dbReference type="Proteomes" id="UP001054837">
    <property type="component" value="Unassembled WGS sequence"/>
</dbReference>